<proteinExistence type="predicted"/>
<organism evidence="1 2">
    <name type="scientific">Acidithrix ferrooxidans</name>
    <dbReference type="NCBI Taxonomy" id="1280514"/>
    <lineage>
        <taxon>Bacteria</taxon>
        <taxon>Bacillati</taxon>
        <taxon>Actinomycetota</taxon>
        <taxon>Acidimicrobiia</taxon>
        <taxon>Acidimicrobiales</taxon>
        <taxon>Acidimicrobiaceae</taxon>
        <taxon>Acidithrix</taxon>
    </lineage>
</organism>
<dbReference type="RefSeq" id="WP_052607152.1">
    <property type="nucleotide sequence ID" value="NZ_JXYS01000137.1"/>
</dbReference>
<dbReference type="EMBL" id="JXYS01000137">
    <property type="protein sequence ID" value="KJF15619.1"/>
    <property type="molecule type" value="Genomic_DNA"/>
</dbReference>
<dbReference type="AlphaFoldDB" id="A0A0D8HCK4"/>
<reference evidence="1 2" key="1">
    <citation type="submission" date="2015-01" db="EMBL/GenBank/DDBJ databases">
        <title>Draft genome of the acidophilic iron oxidizer Acidithrix ferrooxidans strain Py-F3.</title>
        <authorList>
            <person name="Poehlein A."/>
            <person name="Eisen S."/>
            <person name="Schloemann M."/>
            <person name="Johnson B.D."/>
            <person name="Daniel R."/>
            <person name="Muehling M."/>
        </authorList>
    </citation>
    <scope>NUCLEOTIDE SEQUENCE [LARGE SCALE GENOMIC DNA]</scope>
    <source>
        <strain evidence="1 2">Py-F3</strain>
    </source>
</reference>
<gene>
    <name evidence="1" type="ORF">AXFE_35430</name>
</gene>
<comment type="caution">
    <text evidence="1">The sequence shown here is derived from an EMBL/GenBank/DDBJ whole genome shotgun (WGS) entry which is preliminary data.</text>
</comment>
<dbReference type="Proteomes" id="UP000032360">
    <property type="component" value="Unassembled WGS sequence"/>
</dbReference>
<evidence type="ECO:0000313" key="2">
    <source>
        <dbReference type="Proteomes" id="UP000032360"/>
    </source>
</evidence>
<sequence length="82" mass="9397">MEAPDLIGPDEFDQVAVVLCLKSLIVDNLKQIDNFYQMAFDWLYLVFVSYFVEIRFVTLLCGNSFELNIVVSYSFGKEALTS</sequence>
<evidence type="ECO:0000313" key="1">
    <source>
        <dbReference type="EMBL" id="KJF15619.1"/>
    </source>
</evidence>
<keyword evidence="2" id="KW-1185">Reference proteome</keyword>
<name>A0A0D8HCK4_9ACTN</name>
<accession>A0A0D8HCK4</accession>
<protein>
    <submittedName>
        <fullName evidence="1">Uncharacterized protein</fullName>
    </submittedName>
</protein>